<dbReference type="PANTHER" id="PTHR33542">
    <property type="entry name" value="SIROHYDROCHLORIN FERROCHELATASE, CHLOROPLASTIC"/>
    <property type="match status" value="1"/>
</dbReference>
<dbReference type="SUPFAM" id="SSF53800">
    <property type="entry name" value="Chelatase"/>
    <property type="match status" value="1"/>
</dbReference>
<dbReference type="Pfam" id="PF01903">
    <property type="entry name" value="CbiX"/>
    <property type="match status" value="2"/>
</dbReference>
<evidence type="ECO:0000256" key="3">
    <source>
        <dbReference type="SAM" id="MobiDB-lite"/>
    </source>
</evidence>
<accession>A0A318JZ64</accession>
<dbReference type="GO" id="GO:0046872">
    <property type="term" value="F:metal ion binding"/>
    <property type="evidence" value="ECO:0007669"/>
    <property type="project" value="UniProtKB-KW"/>
</dbReference>
<dbReference type="OrthoDB" id="482456at2"/>
<evidence type="ECO:0000256" key="2">
    <source>
        <dbReference type="ARBA" id="ARBA00023239"/>
    </source>
</evidence>
<dbReference type="InterPro" id="IPR050963">
    <property type="entry name" value="Sirohydro_Cobaltochel/CbiX"/>
</dbReference>
<protein>
    <submittedName>
        <fullName evidence="4">Sirohydrochlorin ferrochelatase</fullName>
    </submittedName>
</protein>
<dbReference type="InterPro" id="IPR002762">
    <property type="entry name" value="CbiX-like"/>
</dbReference>
<keyword evidence="5" id="KW-1185">Reference proteome</keyword>
<dbReference type="AlphaFoldDB" id="A0A318JZ64"/>
<name>A0A318JZ64_9NOCA</name>
<dbReference type="GO" id="GO:0016829">
    <property type="term" value="F:lyase activity"/>
    <property type="evidence" value="ECO:0007669"/>
    <property type="project" value="UniProtKB-KW"/>
</dbReference>
<reference evidence="4 5" key="1">
    <citation type="submission" date="2018-05" db="EMBL/GenBank/DDBJ databases">
        <title>Genomic Encyclopedia of Type Strains, Phase IV (KMG-IV): sequencing the most valuable type-strain genomes for metagenomic binning, comparative biology and taxonomic classification.</title>
        <authorList>
            <person name="Goeker M."/>
        </authorList>
    </citation>
    <scope>NUCLEOTIDE SEQUENCE [LARGE SCALE GENOMIC DNA]</scope>
    <source>
        <strain evidence="4 5">DSM 44704</strain>
    </source>
</reference>
<proteinExistence type="predicted"/>
<dbReference type="Gene3D" id="3.40.50.1400">
    <property type="match status" value="2"/>
</dbReference>
<dbReference type="EMBL" id="QJKF01000010">
    <property type="protein sequence ID" value="PXX60272.1"/>
    <property type="molecule type" value="Genomic_DNA"/>
</dbReference>
<comment type="caution">
    <text evidence="4">The sequence shown here is derived from an EMBL/GenBank/DDBJ whole genome shotgun (WGS) entry which is preliminary data.</text>
</comment>
<dbReference type="CDD" id="cd03414">
    <property type="entry name" value="CbiX_SirB_C"/>
    <property type="match status" value="1"/>
</dbReference>
<dbReference type="PANTHER" id="PTHR33542:SF5">
    <property type="entry name" value="FERROCHELATASE CHE1"/>
    <property type="match status" value="1"/>
</dbReference>
<evidence type="ECO:0000313" key="4">
    <source>
        <dbReference type="EMBL" id="PXX60272.1"/>
    </source>
</evidence>
<keyword evidence="1" id="KW-0479">Metal-binding</keyword>
<organism evidence="4 5">
    <name type="scientific">Nocardia tenerifensis</name>
    <dbReference type="NCBI Taxonomy" id="228006"/>
    <lineage>
        <taxon>Bacteria</taxon>
        <taxon>Bacillati</taxon>
        <taxon>Actinomycetota</taxon>
        <taxon>Actinomycetes</taxon>
        <taxon>Mycobacteriales</taxon>
        <taxon>Nocardiaceae</taxon>
        <taxon>Nocardia</taxon>
    </lineage>
</organism>
<gene>
    <name evidence="4" type="ORF">DFR70_110112</name>
</gene>
<feature type="region of interest" description="Disordered" evidence="3">
    <location>
        <begin position="1"/>
        <end position="20"/>
    </location>
</feature>
<dbReference type="CDD" id="cd03416">
    <property type="entry name" value="CbiX_SirB_N"/>
    <property type="match status" value="1"/>
</dbReference>
<sequence length="352" mass="36199">MNPSGTANSRPVAAEVVPDASVRLDAKKRVDVRRGATGSPETVPTRTRHANRGQATETRCAASEAVSARDGAGVATPSLDGVVLGSRARQVTALSEVGSVAIARSCGGPALIAVAHGSRDPRSAATVAAVVADIAAARPGVDVRLAFLDLNAPSVEQVVDAVARQGHSHAVVVPLLLGSAFHARVDLPGMLAAAQARHPQLRLTQAEVLGPDGRLIDAVWDRVTEAVGGVRYSGDKRLGIAVAAVGSSSPAANVRTAGVARRLAALTGHRTEICYATTEPSLPQAISRLRARGADEILVAPWFLAPGLLTDRLITAAPDVVHASVIGPHPALAEIVWDRYDAAVANTLTMSA</sequence>
<evidence type="ECO:0000256" key="1">
    <source>
        <dbReference type="ARBA" id="ARBA00022723"/>
    </source>
</evidence>
<dbReference type="Proteomes" id="UP000247569">
    <property type="component" value="Unassembled WGS sequence"/>
</dbReference>
<evidence type="ECO:0000313" key="5">
    <source>
        <dbReference type="Proteomes" id="UP000247569"/>
    </source>
</evidence>
<feature type="region of interest" description="Disordered" evidence="3">
    <location>
        <begin position="26"/>
        <end position="56"/>
    </location>
</feature>
<keyword evidence="2" id="KW-0456">Lyase</keyword>